<dbReference type="CDD" id="cd21904">
    <property type="entry name" value="TtfA-like"/>
    <property type="match status" value="1"/>
</dbReference>
<dbReference type="AlphaFoldDB" id="R7WML6"/>
<gene>
    <name evidence="2" type="ORF">Rrhod_2078</name>
</gene>
<reference evidence="2 3" key="1">
    <citation type="journal article" date="2013" name="Genome Announc.">
        <title>Draft Genome Sequence of Rhodococcus rhodnii Strain LMG5362, a Symbiont of Rhodnius prolixus (Hemiptera, Reduviidae, Triatominae), the Principle Vector of Trypanosoma cruzi.</title>
        <authorList>
            <person name="Pachebat J.A."/>
            <person name="van Keulen G."/>
            <person name="Whitten M.M."/>
            <person name="Girdwood S."/>
            <person name="Del Sol R."/>
            <person name="Dyson P.J."/>
            <person name="Facey P.D."/>
        </authorList>
    </citation>
    <scope>NUCLEOTIDE SEQUENCE [LARGE SCALE GENOMIC DNA]</scope>
    <source>
        <strain evidence="2 3">LMG 5362</strain>
    </source>
</reference>
<feature type="region of interest" description="Disordered" evidence="1">
    <location>
        <begin position="200"/>
        <end position="299"/>
    </location>
</feature>
<feature type="compositionally biased region" description="Basic and acidic residues" evidence="1">
    <location>
        <begin position="263"/>
        <end position="281"/>
    </location>
</feature>
<dbReference type="eggNOG" id="ENOG502ZNE6">
    <property type="taxonomic scope" value="Bacteria"/>
</dbReference>
<dbReference type="RefSeq" id="WP_010838139.1">
    <property type="nucleotide sequence ID" value="NZ_APMY01000064.1"/>
</dbReference>
<proteinExistence type="predicted"/>
<keyword evidence="3" id="KW-1185">Reference proteome</keyword>
<evidence type="ECO:0000256" key="1">
    <source>
        <dbReference type="SAM" id="MobiDB-lite"/>
    </source>
</evidence>
<dbReference type="PATRIC" id="fig|1273125.3.peg.2004"/>
<comment type="caution">
    <text evidence="2">The sequence shown here is derived from an EMBL/GenBank/DDBJ whole genome shotgun (WGS) entry which is preliminary data.</text>
</comment>
<evidence type="ECO:0008006" key="4">
    <source>
        <dbReference type="Google" id="ProtNLM"/>
    </source>
</evidence>
<evidence type="ECO:0000313" key="3">
    <source>
        <dbReference type="Proteomes" id="UP000013525"/>
    </source>
</evidence>
<accession>R7WML6</accession>
<name>R7WML6_9NOCA</name>
<feature type="compositionally biased region" description="Basic and acidic residues" evidence="1">
    <location>
        <begin position="203"/>
        <end position="233"/>
    </location>
</feature>
<evidence type="ECO:0000313" key="2">
    <source>
        <dbReference type="EMBL" id="EOM76538.1"/>
    </source>
</evidence>
<sequence>MTLLWFGLAALALVGAVVLLYIDRTRRSQSGRVREIWAKAQGYDYRAEEPHLASRFHRAAMSKKEHDVAQAVVRGTRRGETFVLFDIEDSFTVVAVERPLGSGVDIDLRQKSAPAPRDADLELLGAIGDRVIFATEPEIARRACDQRMVAFTDTIPDTVGMLWSEGKWTLGTVPIGAGGRDWDRAIETVARLSGILHVLPPEAEPRELQGERRDPGRPEPRQEQRSERPRPAPEQRPGPQVAQREPARRHAPAGAPRTTAMPRGDRPGPVDAERRQRREPAGPRPTPRPRPGRPEPETR</sequence>
<protein>
    <recommendedName>
        <fullName evidence="4">Secreted protein</fullName>
    </recommendedName>
</protein>
<dbReference type="InterPro" id="IPR049726">
    <property type="entry name" value="TtfA-like_core"/>
</dbReference>
<dbReference type="EMBL" id="APMY01000064">
    <property type="protein sequence ID" value="EOM76538.1"/>
    <property type="molecule type" value="Genomic_DNA"/>
</dbReference>
<organism evidence="2 3">
    <name type="scientific">Rhodococcus rhodnii LMG 5362</name>
    <dbReference type="NCBI Taxonomy" id="1273125"/>
    <lineage>
        <taxon>Bacteria</taxon>
        <taxon>Bacillati</taxon>
        <taxon>Actinomycetota</taxon>
        <taxon>Actinomycetes</taxon>
        <taxon>Mycobacteriales</taxon>
        <taxon>Nocardiaceae</taxon>
        <taxon>Rhodococcus</taxon>
    </lineage>
</organism>
<dbReference type="Proteomes" id="UP000013525">
    <property type="component" value="Unassembled WGS sequence"/>
</dbReference>